<comment type="caution">
    <text evidence="1">The sequence shown here is derived from an EMBL/GenBank/DDBJ whole genome shotgun (WGS) entry which is preliminary data.</text>
</comment>
<gene>
    <name evidence="1" type="ORF">JR316_0011720</name>
</gene>
<evidence type="ECO:0000313" key="1">
    <source>
        <dbReference type="EMBL" id="KAH9476149.1"/>
    </source>
</evidence>
<organism evidence="1 2">
    <name type="scientific">Psilocybe cubensis</name>
    <name type="common">Psychedelic mushroom</name>
    <name type="synonym">Stropharia cubensis</name>
    <dbReference type="NCBI Taxonomy" id="181762"/>
    <lineage>
        <taxon>Eukaryota</taxon>
        <taxon>Fungi</taxon>
        <taxon>Dikarya</taxon>
        <taxon>Basidiomycota</taxon>
        <taxon>Agaricomycotina</taxon>
        <taxon>Agaricomycetes</taxon>
        <taxon>Agaricomycetidae</taxon>
        <taxon>Agaricales</taxon>
        <taxon>Agaricineae</taxon>
        <taxon>Strophariaceae</taxon>
        <taxon>Psilocybe</taxon>
    </lineage>
</organism>
<evidence type="ECO:0000313" key="2">
    <source>
        <dbReference type="Proteomes" id="UP000664032"/>
    </source>
</evidence>
<keyword evidence="2" id="KW-1185">Reference proteome</keyword>
<dbReference type="EMBL" id="JAFIQS020000011">
    <property type="protein sequence ID" value="KAH9476149.1"/>
    <property type="molecule type" value="Genomic_DNA"/>
</dbReference>
<sequence length="426" mass="42851">MTSDGQAFTTVVTFTTVIQPGTVISTSPKALSSGHGTDVGPIVGGVVGGVAGLAVLIAFLLFLLRRRRTKNEFDGNFDPAYVSGRAGGVEGGGGTLPRIPLSDEDLGDDGMGGRLNSGVSGGGIISPYAYNPNANAGGGGGMSQVQPLLAGAAVGAGAAAYGHHHQHHNQGNAGPGARTSSSYYPATATSEGGHGGVGAQPPTPTSDVYTASSGSYYPNNVNPYAPPVGRGPSPGQSAAPSILSSSEHSSAGYGAGGVGAAGVYNPRSAKEIEALGLRAQQQQQYRPHVMNPDDPMQARHNAYLQYGPGGVPQQQMSFGAAGASSSGQEQGQVLPDMLRPGAGSPVHGDAHGRSTSVSSSAGAAGSAVVVHQDGGRVVMRKGEAVREGEGEDEVDEAGRMKEIPPTYDSLVGAGVKGREEEEGRSR</sequence>
<dbReference type="Proteomes" id="UP000664032">
    <property type="component" value="Unassembled WGS sequence"/>
</dbReference>
<proteinExistence type="predicted"/>
<name>A0ACB8GM71_PSICU</name>
<accession>A0ACB8GM71</accession>
<protein>
    <submittedName>
        <fullName evidence="1">Uncharacterized protein</fullName>
    </submittedName>
</protein>
<reference evidence="1" key="1">
    <citation type="submission" date="2021-10" db="EMBL/GenBank/DDBJ databases">
        <title>Psilocybe cubensis genome.</title>
        <authorList>
            <person name="Mckernan K.J."/>
            <person name="Crawford S."/>
            <person name="Trippe A."/>
            <person name="Kane L.T."/>
            <person name="Mclaughlin S."/>
        </authorList>
    </citation>
    <scope>NUCLEOTIDE SEQUENCE</scope>
    <source>
        <strain evidence="1">MGC-MH-2018</strain>
    </source>
</reference>